<dbReference type="GO" id="GO:0004087">
    <property type="term" value="F:carbamoyl-phosphate synthase (ammonia) activity"/>
    <property type="evidence" value="ECO:0007669"/>
    <property type="project" value="UniProtKB-EC"/>
</dbReference>
<dbReference type="Gene3D" id="3.30.1490.20">
    <property type="entry name" value="ATP-grasp fold, A domain"/>
    <property type="match status" value="1"/>
</dbReference>
<evidence type="ECO:0000256" key="4">
    <source>
        <dbReference type="ARBA" id="ARBA00022598"/>
    </source>
</evidence>
<evidence type="ECO:0000256" key="14">
    <source>
        <dbReference type="ARBA" id="ARBA00047359"/>
    </source>
</evidence>
<dbReference type="EC" id="6.3.4.16" evidence="10"/>
<dbReference type="FunFam" id="3.30.470.20:FF:000004">
    <property type="entry name" value="Carbamoyl-phosphate synthase (glutamine-hydrolyzing)"/>
    <property type="match status" value="1"/>
</dbReference>
<keyword evidence="7 16" id="KW-0547">Nucleotide-binding</keyword>
<evidence type="ECO:0000256" key="16">
    <source>
        <dbReference type="PROSITE-ProRule" id="PRU00409"/>
    </source>
</evidence>
<dbReference type="SUPFAM" id="SSF48108">
    <property type="entry name" value="Carbamoyl phosphate synthetase, large subunit connection domain"/>
    <property type="match status" value="1"/>
</dbReference>
<sequence length="1198" mass="132393">MYNSFIRSPSPVRRASSILLSRLQTSIPKSSRGFHKTTTSTTRRIFTPSTFQNNSQNISSYGAFTSPYLRSFRPTTTRISYHFFHTSPSQNEIESAHQKVVREVSDLIFTDVPKVDVKKVLVVGSGGLSIGQAGEFDYSGSQAIKALQESGISTILVNPNIATIQTSHALADSVYFLPVTVEYLTHILERERPDGILLTFGGQTGLNVGIKLEQMGVLSRLGVKVLGTPIRTLEVSEDRALFTDALNEIGIPVAQSTAVTTVEDALAAAEKIGYPIIVRSAFALGGLGSGFANNPEELHSLAAKSLSLSEQILVEKSMKGWKEVEYEVVRDAANNCITVCNMENFDPLGIHTGDSIVVAPSQTLSDEEYHMLRSAAIKIIRHLGVVGECNVQYALNPQSLEYKVIEVNARLSRSSALASKATGYPLAFIAAKIALGHTLPELRNAVTKTTTACFEPSLDYIVTKIPRWDLSKFQHVNREIGSSMKSVGEVMAIGRTFEESLQKAIRQVDPSFKGFQSLPFPDLDKALSVPTDRRLFAVGHAMLEKNYTIDQIHDLTKIDKWFLYKLGNIVNVQHDIKHAERLENVSEELLQEAKKKGFSDAQIAALLTDATEEQVRKVRKEYGITPFTKRIDTLAAEFPAATNYLYTTYNASTHDIDYNDHGIMVLGSGVYRIGSSVEFDWCGVSAIRSLRDLGLKTLMINYNPETVSTDFDECDRLYFEELSYERVMDIYEQEAAKGVIVSVGGQLPQNIALKLYQEGGVNVLGTSPVSIDKAEDRFKFSQILDQIGVDQPEWKELSSAEEAEKFADKVGYPVLVRPSYVLSGAAMNVCHTHESLHKNLFEATSVSPLHPVVITKFISPAAEIDVDAVAYKGKLLIHAVSEHVENAGVHSGDATLVLPPRDINDHTMARLKEIAQKVAKAFEITGPFNMQIIKKDNPDGESELKVIECNLRASRSFPFVSKVLGTNFIDVATRALVGKDVPEPVDIMTEKKDYQAVKVPQFSWTRLQGADPFLGVEMASTGEVACFGKDKYEAYFSAIQSTQNFRLPKVGGGILVGKDDLTNDDDFYAVAYALSKELGHPLFTSSPKVTEYLAQHNINATTLNLPENDKKALHQVFGKNNIDFVFNLAQLRAPDTKDENYIARRSAVDFGIPLVNDSKCARLFVEAVKRKRQETKTHIGEVPSEVKSWSEFIGGRYC</sequence>
<dbReference type="NCBIfam" id="NF009455">
    <property type="entry name" value="PRK12815.1"/>
    <property type="match status" value="1"/>
</dbReference>
<keyword evidence="20" id="KW-1185">Reference proteome</keyword>
<evidence type="ECO:0000256" key="7">
    <source>
        <dbReference type="ARBA" id="ARBA00022741"/>
    </source>
</evidence>
<dbReference type="PROSITE" id="PS50975">
    <property type="entry name" value="ATP_GRASP"/>
    <property type="match status" value="2"/>
</dbReference>
<comment type="catalytic activity">
    <reaction evidence="15">
        <text>hydrogencarbonate + L-glutamine + 2 ATP + H2O = carbamoyl phosphate + L-glutamate + 2 ADP + phosphate + 2 H(+)</text>
        <dbReference type="Rhea" id="RHEA:18633"/>
        <dbReference type="ChEBI" id="CHEBI:15377"/>
        <dbReference type="ChEBI" id="CHEBI:15378"/>
        <dbReference type="ChEBI" id="CHEBI:17544"/>
        <dbReference type="ChEBI" id="CHEBI:29985"/>
        <dbReference type="ChEBI" id="CHEBI:30616"/>
        <dbReference type="ChEBI" id="CHEBI:43474"/>
        <dbReference type="ChEBI" id="CHEBI:58228"/>
        <dbReference type="ChEBI" id="CHEBI:58359"/>
        <dbReference type="ChEBI" id="CHEBI:456216"/>
        <dbReference type="EC" id="6.3.5.5"/>
    </reaction>
</comment>
<dbReference type="InterPro" id="IPR058047">
    <property type="entry name" value="CPSase_preATP-grasp"/>
</dbReference>
<reference evidence="19 20" key="1">
    <citation type="submission" date="2018-06" db="EMBL/GenBank/DDBJ databases">
        <title>Comparative genomics reveals the genomic features of Rhizophagus irregularis, R. cerebriforme, R. diaphanum and Gigaspora rosea, and their symbiotic lifestyle signature.</title>
        <authorList>
            <person name="Morin E."/>
            <person name="San Clemente H."/>
            <person name="Chen E.C.H."/>
            <person name="De La Providencia I."/>
            <person name="Hainaut M."/>
            <person name="Kuo A."/>
            <person name="Kohler A."/>
            <person name="Murat C."/>
            <person name="Tang N."/>
            <person name="Roy S."/>
            <person name="Loubradou J."/>
            <person name="Henrissat B."/>
            <person name="Grigoriev I.V."/>
            <person name="Corradi N."/>
            <person name="Roux C."/>
            <person name="Martin F.M."/>
        </authorList>
    </citation>
    <scope>NUCLEOTIDE SEQUENCE [LARGE SCALE GENOMIC DNA]</scope>
    <source>
        <strain evidence="19 20">DAOM 227022</strain>
    </source>
</reference>
<evidence type="ECO:0000256" key="10">
    <source>
        <dbReference type="ARBA" id="ARBA00044063"/>
    </source>
</evidence>
<evidence type="ECO:0000256" key="8">
    <source>
        <dbReference type="ARBA" id="ARBA00022840"/>
    </source>
</evidence>
<dbReference type="SUPFAM" id="SSF52335">
    <property type="entry name" value="Methylglyoxal synthase-like"/>
    <property type="match status" value="1"/>
</dbReference>
<dbReference type="GO" id="GO:0004088">
    <property type="term" value="F:carbamoyl-phosphate synthase (glutamine-hydrolyzing) activity"/>
    <property type="evidence" value="ECO:0007669"/>
    <property type="project" value="UniProtKB-EC"/>
</dbReference>
<evidence type="ECO:0000256" key="15">
    <source>
        <dbReference type="ARBA" id="ARBA00048816"/>
    </source>
</evidence>
<dbReference type="STRING" id="658196.A0A397T762"/>
<evidence type="ECO:0000256" key="5">
    <source>
        <dbReference type="ARBA" id="ARBA00022723"/>
    </source>
</evidence>
<dbReference type="InterPro" id="IPR005479">
    <property type="entry name" value="CPAse_ATP-bd"/>
</dbReference>
<dbReference type="GO" id="GO:0044281">
    <property type="term" value="P:small molecule metabolic process"/>
    <property type="evidence" value="ECO:0007669"/>
    <property type="project" value="UniProtKB-ARBA"/>
</dbReference>
<dbReference type="FunFam" id="3.40.50.20:FF:000002">
    <property type="entry name" value="Carbamoyl-phosphate synthase large chain"/>
    <property type="match status" value="1"/>
</dbReference>
<keyword evidence="4" id="KW-0436">Ligase</keyword>
<dbReference type="InterPro" id="IPR016185">
    <property type="entry name" value="PreATP-grasp_dom_sf"/>
</dbReference>
<comment type="subunit">
    <text evidence="9">Heterodimer composed of 2 chains; the small (or glutamine) chain promotes the hydrolysis of glutamine to ammonia, which is used by the large (or ammonia) chain to synthesize carbamoyl phosphate.</text>
</comment>
<dbReference type="Gene3D" id="1.10.1030.10">
    <property type="entry name" value="Carbamoyl-phosphate synthetase, large subunit oligomerisation domain"/>
    <property type="match status" value="1"/>
</dbReference>
<evidence type="ECO:0000259" key="18">
    <source>
        <dbReference type="PROSITE" id="PS51855"/>
    </source>
</evidence>
<evidence type="ECO:0000256" key="11">
    <source>
        <dbReference type="ARBA" id="ARBA00044249"/>
    </source>
</evidence>
<organism evidence="19 20">
    <name type="scientific">Glomus cerebriforme</name>
    <dbReference type="NCBI Taxonomy" id="658196"/>
    <lineage>
        <taxon>Eukaryota</taxon>
        <taxon>Fungi</taxon>
        <taxon>Fungi incertae sedis</taxon>
        <taxon>Mucoromycota</taxon>
        <taxon>Glomeromycotina</taxon>
        <taxon>Glomeromycetes</taxon>
        <taxon>Glomerales</taxon>
        <taxon>Glomeraceae</taxon>
        <taxon>Glomus</taxon>
    </lineage>
</organism>
<dbReference type="GO" id="GO:0005737">
    <property type="term" value="C:cytoplasm"/>
    <property type="evidence" value="ECO:0007669"/>
    <property type="project" value="TreeGrafter"/>
</dbReference>
<dbReference type="FunFam" id="3.40.50.20:FF:000001">
    <property type="entry name" value="Carbamoyl-phosphate synthase large chain"/>
    <property type="match status" value="1"/>
</dbReference>
<feature type="domain" description="ATP-grasp" evidence="17">
    <location>
        <begin position="781"/>
        <end position="977"/>
    </location>
</feature>
<dbReference type="Pfam" id="PF02787">
    <property type="entry name" value="CPSase_L_D3"/>
    <property type="match status" value="1"/>
</dbReference>
<dbReference type="EMBL" id="QKYT01000099">
    <property type="protein sequence ID" value="RIA93682.1"/>
    <property type="molecule type" value="Genomic_DNA"/>
</dbReference>
<dbReference type="PROSITE" id="PS00866">
    <property type="entry name" value="CPSASE_1"/>
    <property type="match status" value="2"/>
</dbReference>
<dbReference type="FunFam" id="3.30.470.20:FF:000001">
    <property type="entry name" value="Carbamoyl-phosphate synthase large chain"/>
    <property type="match status" value="1"/>
</dbReference>
<dbReference type="FunFam" id="1.10.1030.10:FF:000001">
    <property type="entry name" value="Carbamoyl-phosphate synthase large chain"/>
    <property type="match status" value="1"/>
</dbReference>
<dbReference type="GO" id="GO:0046872">
    <property type="term" value="F:metal ion binding"/>
    <property type="evidence" value="ECO:0007669"/>
    <property type="project" value="UniProtKB-KW"/>
</dbReference>
<dbReference type="InterPro" id="IPR005480">
    <property type="entry name" value="CPSase_lsu_oligo"/>
</dbReference>
<comment type="catalytic activity">
    <reaction evidence="14">
        <text>hydrogencarbonate + NH4(+) + 2 ATP = carbamoyl phosphate + 2 ADP + phosphate + 2 H(+)</text>
        <dbReference type="Rhea" id="RHEA:18029"/>
        <dbReference type="ChEBI" id="CHEBI:15378"/>
        <dbReference type="ChEBI" id="CHEBI:17544"/>
        <dbReference type="ChEBI" id="CHEBI:28938"/>
        <dbReference type="ChEBI" id="CHEBI:30616"/>
        <dbReference type="ChEBI" id="CHEBI:43474"/>
        <dbReference type="ChEBI" id="CHEBI:58228"/>
        <dbReference type="ChEBI" id="CHEBI:456216"/>
        <dbReference type="EC" id="6.3.4.16"/>
    </reaction>
</comment>
<dbReference type="InterPro" id="IPR013815">
    <property type="entry name" value="ATP_grasp_subdomain_1"/>
</dbReference>
<dbReference type="AlphaFoldDB" id="A0A397T762"/>
<dbReference type="PRINTS" id="PR00098">
    <property type="entry name" value="CPSASE"/>
</dbReference>
<evidence type="ECO:0000256" key="6">
    <source>
        <dbReference type="ARBA" id="ARBA00022737"/>
    </source>
</evidence>
<comment type="pathway">
    <text evidence="2">Amino-acid biosynthesis; L-arginine biosynthesis; carbamoyl phosphate from bicarbonate: step 1/1.</text>
</comment>
<dbReference type="PANTHER" id="PTHR11405">
    <property type="entry name" value="CARBAMOYLTRANSFERASE FAMILY MEMBER"/>
    <property type="match status" value="1"/>
</dbReference>
<gene>
    <name evidence="19" type="ORF">C1645_819089</name>
</gene>
<feature type="domain" description="MGS-like" evidence="18">
    <location>
        <begin position="1045"/>
        <end position="1198"/>
    </location>
</feature>
<dbReference type="FunFam" id="3.30.1490.20:FF:000001">
    <property type="entry name" value="Carbamoyl-phosphate synthase large chain"/>
    <property type="match status" value="1"/>
</dbReference>
<dbReference type="InterPro" id="IPR036897">
    <property type="entry name" value="CarbamoylP_synth_lsu_oligo_sf"/>
</dbReference>
<evidence type="ECO:0000256" key="12">
    <source>
        <dbReference type="ARBA" id="ARBA00044318"/>
    </source>
</evidence>
<dbReference type="InterPro" id="IPR036914">
    <property type="entry name" value="MGS-like_dom_sf"/>
</dbReference>
<feature type="domain" description="ATP-grasp" evidence="17">
    <location>
        <begin position="243"/>
        <end position="435"/>
    </location>
</feature>
<protein>
    <recommendedName>
        <fullName evidence="12">Ammonium-dependent carbamoyl phosphate synthetase</fullName>
        <ecNumber evidence="10">6.3.4.16</ecNumber>
        <ecNumber evidence="3">6.3.5.5</ecNumber>
    </recommendedName>
    <alternativeName>
        <fullName evidence="11">Arginine-specific carbamoyl phosphate synthetase, ammonia chain</fullName>
    </alternativeName>
    <alternativeName>
        <fullName evidence="13">Glutamine-dependent carbamoyl phosphate synthetase</fullName>
    </alternativeName>
</protein>
<dbReference type="Proteomes" id="UP000265703">
    <property type="component" value="Unassembled WGS sequence"/>
</dbReference>
<dbReference type="Gene3D" id="3.40.50.20">
    <property type="match status" value="2"/>
</dbReference>
<dbReference type="PANTHER" id="PTHR11405:SF53">
    <property type="entry name" value="CARBAMOYL-PHOSPHATE SYNTHASE [AMMONIA], MITOCHONDRIAL"/>
    <property type="match status" value="1"/>
</dbReference>
<comment type="cofactor">
    <cofactor evidence="1">
        <name>Zn(2+)</name>
        <dbReference type="ChEBI" id="CHEBI:29105"/>
    </cofactor>
</comment>
<dbReference type="Gene3D" id="3.40.50.1380">
    <property type="entry name" value="Methylglyoxal synthase-like domain"/>
    <property type="match status" value="1"/>
</dbReference>
<keyword evidence="8 16" id="KW-0067">ATP-binding</keyword>
<accession>A0A397T762</accession>
<keyword evidence="6" id="KW-0677">Repeat</keyword>
<evidence type="ECO:0000256" key="13">
    <source>
        <dbReference type="ARBA" id="ARBA00044334"/>
    </source>
</evidence>
<dbReference type="InterPro" id="IPR011607">
    <property type="entry name" value="MGS-like_dom"/>
</dbReference>
<dbReference type="EC" id="6.3.5.5" evidence="3"/>
<dbReference type="OrthoDB" id="1924069at2759"/>
<evidence type="ECO:0000256" key="3">
    <source>
        <dbReference type="ARBA" id="ARBA00012738"/>
    </source>
</evidence>
<evidence type="ECO:0000313" key="19">
    <source>
        <dbReference type="EMBL" id="RIA93682.1"/>
    </source>
</evidence>
<dbReference type="InterPro" id="IPR011761">
    <property type="entry name" value="ATP-grasp"/>
</dbReference>
<dbReference type="Gene3D" id="3.30.470.20">
    <property type="entry name" value="ATP-grasp fold, B domain"/>
    <property type="match status" value="2"/>
</dbReference>
<dbReference type="Pfam" id="PF25596">
    <property type="entry name" value="CPSase_L_D1"/>
    <property type="match status" value="2"/>
</dbReference>
<name>A0A397T762_9GLOM</name>
<proteinExistence type="predicted"/>
<keyword evidence="5" id="KW-0479">Metal-binding</keyword>
<dbReference type="SUPFAM" id="SSF56059">
    <property type="entry name" value="Glutathione synthetase ATP-binding domain-like"/>
    <property type="match status" value="2"/>
</dbReference>
<dbReference type="NCBIfam" id="NF003671">
    <property type="entry name" value="PRK05294.1"/>
    <property type="match status" value="1"/>
</dbReference>
<dbReference type="InterPro" id="IPR005483">
    <property type="entry name" value="CPSase_dom"/>
</dbReference>
<evidence type="ECO:0000259" key="17">
    <source>
        <dbReference type="PROSITE" id="PS50975"/>
    </source>
</evidence>
<evidence type="ECO:0000313" key="20">
    <source>
        <dbReference type="Proteomes" id="UP000265703"/>
    </source>
</evidence>
<dbReference type="PROSITE" id="PS51855">
    <property type="entry name" value="MGS"/>
    <property type="match status" value="1"/>
</dbReference>
<comment type="caution">
    <text evidence="19">The sequence shown here is derived from an EMBL/GenBank/DDBJ whole genome shotgun (WGS) entry which is preliminary data.</text>
</comment>
<dbReference type="SUPFAM" id="SSF52440">
    <property type="entry name" value="PreATP-grasp domain"/>
    <property type="match status" value="2"/>
</dbReference>
<evidence type="ECO:0000256" key="9">
    <source>
        <dbReference type="ARBA" id="ARBA00044031"/>
    </source>
</evidence>
<evidence type="ECO:0000256" key="1">
    <source>
        <dbReference type="ARBA" id="ARBA00001947"/>
    </source>
</evidence>
<evidence type="ECO:0000256" key="2">
    <source>
        <dbReference type="ARBA" id="ARBA00005077"/>
    </source>
</evidence>
<dbReference type="InterPro" id="IPR006275">
    <property type="entry name" value="CPSase_lsu"/>
</dbReference>
<dbReference type="Pfam" id="PF02786">
    <property type="entry name" value="CPSase_L_D2"/>
    <property type="match status" value="2"/>
</dbReference>
<dbReference type="SMART" id="SM01096">
    <property type="entry name" value="CPSase_L_D3"/>
    <property type="match status" value="1"/>
</dbReference>
<dbReference type="GO" id="GO:0005524">
    <property type="term" value="F:ATP binding"/>
    <property type="evidence" value="ECO:0007669"/>
    <property type="project" value="UniProtKB-UniRule"/>
</dbReference>
<dbReference type="PROSITE" id="PS00867">
    <property type="entry name" value="CPSASE_2"/>
    <property type="match status" value="2"/>
</dbReference>
<dbReference type="NCBIfam" id="TIGR01369">
    <property type="entry name" value="CPSaseII_lrg"/>
    <property type="match status" value="1"/>
</dbReference>